<dbReference type="SUPFAM" id="SSF52540">
    <property type="entry name" value="P-loop containing nucleoside triphosphate hydrolases"/>
    <property type="match status" value="1"/>
</dbReference>
<dbReference type="Proteomes" id="UP001627154">
    <property type="component" value="Unassembled WGS sequence"/>
</dbReference>
<sequence>MSWKIILVTYKLRKQALHWLCCSINSALKMKYLVIGISGPTCSGKTSVSKKVHEHFKDSVLINQDSYFLPEDDKRHTLVPELNHFNWEIMSSMDMSQMYKDVKQTINSFNQENGVDRKILILEGFLLFNYKPIADLCDKKYFLHISKEVCWNRRKNRVYNPPDVPGYFDKVVWPEYLKHRLEIMNNEKLESEIQFLNGTESIDELSKVIINDVTTLFYKQ</sequence>
<proteinExistence type="predicted"/>
<evidence type="ECO:0008006" key="3">
    <source>
        <dbReference type="Google" id="ProtNLM"/>
    </source>
</evidence>
<dbReference type="InterPro" id="IPR027417">
    <property type="entry name" value="P-loop_NTPase"/>
</dbReference>
<dbReference type="Pfam" id="PF13238">
    <property type="entry name" value="AAA_18"/>
    <property type="match status" value="1"/>
</dbReference>
<dbReference type="PANTHER" id="PTHR10285">
    <property type="entry name" value="URIDINE KINASE"/>
    <property type="match status" value="1"/>
</dbReference>
<dbReference type="EMBL" id="JBJJXI010000020">
    <property type="protein sequence ID" value="KAL3405559.1"/>
    <property type="molecule type" value="Genomic_DNA"/>
</dbReference>
<evidence type="ECO:0000313" key="1">
    <source>
        <dbReference type="EMBL" id="KAL3405559.1"/>
    </source>
</evidence>
<dbReference type="Gene3D" id="3.40.50.300">
    <property type="entry name" value="P-loop containing nucleotide triphosphate hydrolases"/>
    <property type="match status" value="1"/>
</dbReference>
<comment type="caution">
    <text evidence="1">The sequence shown here is derived from an EMBL/GenBank/DDBJ whole genome shotgun (WGS) entry which is preliminary data.</text>
</comment>
<name>A0ABD2XL09_9HYME</name>
<protein>
    <recommendedName>
        <fullName evidence="3">Nicotinamide riboside kinase 1</fullName>
    </recommendedName>
</protein>
<dbReference type="AlphaFoldDB" id="A0ABD2XL09"/>
<evidence type="ECO:0000313" key="2">
    <source>
        <dbReference type="Proteomes" id="UP001627154"/>
    </source>
</evidence>
<accession>A0ABD2XL09</accession>
<gene>
    <name evidence="1" type="ORF">TKK_001942</name>
</gene>
<reference evidence="1 2" key="1">
    <citation type="journal article" date="2024" name="bioRxiv">
        <title>A reference genome for Trichogramma kaykai: A tiny desert-dwelling parasitoid wasp with competing sex-ratio distorters.</title>
        <authorList>
            <person name="Culotta J."/>
            <person name="Lindsey A.R."/>
        </authorList>
    </citation>
    <scope>NUCLEOTIDE SEQUENCE [LARGE SCALE GENOMIC DNA]</scope>
    <source>
        <strain evidence="1 2">KSX58</strain>
    </source>
</reference>
<keyword evidence="2" id="KW-1185">Reference proteome</keyword>
<organism evidence="1 2">
    <name type="scientific">Trichogramma kaykai</name>
    <dbReference type="NCBI Taxonomy" id="54128"/>
    <lineage>
        <taxon>Eukaryota</taxon>
        <taxon>Metazoa</taxon>
        <taxon>Ecdysozoa</taxon>
        <taxon>Arthropoda</taxon>
        <taxon>Hexapoda</taxon>
        <taxon>Insecta</taxon>
        <taxon>Pterygota</taxon>
        <taxon>Neoptera</taxon>
        <taxon>Endopterygota</taxon>
        <taxon>Hymenoptera</taxon>
        <taxon>Apocrita</taxon>
        <taxon>Proctotrupomorpha</taxon>
        <taxon>Chalcidoidea</taxon>
        <taxon>Trichogrammatidae</taxon>
        <taxon>Trichogramma</taxon>
    </lineage>
</organism>